<reference evidence="1" key="1">
    <citation type="journal article" date="2022" name="Cell">
        <title>Design, construction, and in vivo augmentation of a complex gut microbiome.</title>
        <authorList>
            <person name="Cheng A.G."/>
            <person name="Ho P.Y."/>
            <person name="Aranda-Diaz A."/>
            <person name="Jain S."/>
            <person name="Yu F.B."/>
            <person name="Meng X."/>
            <person name="Wang M."/>
            <person name="Iakiviak M."/>
            <person name="Nagashima K."/>
            <person name="Zhao A."/>
            <person name="Murugkar P."/>
            <person name="Patil A."/>
            <person name="Atabakhsh K."/>
            <person name="Weakley A."/>
            <person name="Yan J."/>
            <person name="Brumbaugh A.R."/>
            <person name="Higginbottom S."/>
            <person name="Dimas A."/>
            <person name="Shiver A.L."/>
            <person name="Deutschbauer A."/>
            <person name="Neff N."/>
            <person name="Sonnenburg J.L."/>
            <person name="Huang K.C."/>
            <person name="Fischbach M.A."/>
        </authorList>
    </citation>
    <scope>NUCLEOTIDE SEQUENCE</scope>
    <source>
        <strain evidence="1">DSM 19829</strain>
    </source>
</reference>
<organism evidence="1 2">
    <name type="scientific">Ruminococcus gauvreauii</name>
    <dbReference type="NCBI Taxonomy" id="438033"/>
    <lineage>
        <taxon>Bacteria</taxon>
        <taxon>Bacillati</taxon>
        <taxon>Bacillota</taxon>
        <taxon>Clostridia</taxon>
        <taxon>Eubacteriales</taxon>
        <taxon>Oscillospiraceae</taxon>
        <taxon>Ruminococcus</taxon>
    </lineage>
</organism>
<dbReference type="EMBL" id="CP102290">
    <property type="protein sequence ID" value="UWP59751.1"/>
    <property type="molecule type" value="Genomic_DNA"/>
</dbReference>
<dbReference type="RefSeq" id="WP_148511932.1">
    <property type="nucleotide sequence ID" value="NZ_CABLBR010000017.1"/>
</dbReference>
<proteinExistence type="predicted"/>
<gene>
    <name evidence="1" type="ORF">NQ502_01430</name>
</gene>
<name>A0ABY5VIE9_9FIRM</name>
<dbReference type="Proteomes" id="UP001060164">
    <property type="component" value="Chromosome"/>
</dbReference>
<accession>A0ABY5VIE9</accession>
<sequence>MKTDKTLPRVTITVKRMKHGEILQEQYSGHEVRHLRESWHGVLQVEFESEDGMVTAVPVREILSDKPGERIILADRRNNAALCAADGSVRYRLVAEGDAAGRRWCRDVIRVEFMEESE</sequence>
<evidence type="ECO:0000313" key="2">
    <source>
        <dbReference type="Proteomes" id="UP001060164"/>
    </source>
</evidence>
<protein>
    <submittedName>
        <fullName evidence="1">Uncharacterized protein</fullName>
    </submittedName>
</protein>
<evidence type="ECO:0000313" key="1">
    <source>
        <dbReference type="EMBL" id="UWP59751.1"/>
    </source>
</evidence>
<keyword evidence="2" id="KW-1185">Reference proteome</keyword>